<accession>A0A6A5XRC4</accession>
<evidence type="ECO:0000313" key="3">
    <source>
        <dbReference type="EMBL" id="KAF2015387.1"/>
    </source>
</evidence>
<evidence type="ECO:0000259" key="2">
    <source>
        <dbReference type="Pfam" id="PF20516"/>
    </source>
</evidence>
<feature type="domain" description="PD-(D/E)XK nuclease-like" evidence="2">
    <location>
        <begin position="15"/>
        <end position="268"/>
    </location>
</feature>
<organism evidence="3 4">
    <name type="scientific">Aaosphaeria arxii CBS 175.79</name>
    <dbReference type="NCBI Taxonomy" id="1450172"/>
    <lineage>
        <taxon>Eukaryota</taxon>
        <taxon>Fungi</taxon>
        <taxon>Dikarya</taxon>
        <taxon>Ascomycota</taxon>
        <taxon>Pezizomycotina</taxon>
        <taxon>Dothideomycetes</taxon>
        <taxon>Pleosporomycetidae</taxon>
        <taxon>Pleosporales</taxon>
        <taxon>Pleosporales incertae sedis</taxon>
        <taxon>Aaosphaeria</taxon>
    </lineage>
</organism>
<dbReference type="EMBL" id="ML978069">
    <property type="protein sequence ID" value="KAF2015387.1"/>
    <property type="molecule type" value="Genomic_DNA"/>
</dbReference>
<keyword evidence="4" id="KW-1185">Reference proteome</keyword>
<feature type="compositionally biased region" description="Polar residues" evidence="1">
    <location>
        <begin position="7"/>
        <end position="16"/>
    </location>
</feature>
<sequence>MAGAGFKTSNMGTSSCDFDHGDTRTEEELSDMWQKVKTIYENASDCKLHTGDENAWSDDVVRPLLQLAIEIHGGDRWKLHNVKSQSIDPQYLSTIDAPTPANASRTRVVDRRADYALAYSHRSPRYSDLYVRLKAAKQSEVGPTLAQWTRQSAVFSGFEVKSPLGTQHEAEQQISIWIAASLRKKQELASIARVPPFQRADMVEPVFTIVGHHHFVYFAWPRKHPVSCEWGTQVLGPHSRLTFNTLDLHGVFQLLRFYGEVLKYAADEGPNGYWGRFFGKVLNQLAASRPDNN</sequence>
<dbReference type="Pfam" id="PF20516">
    <property type="entry name" value="PDDEXK_12"/>
    <property type="match status" value="1"/>
</dbReference>
<dbReference type="RefSeq" id="XP_033383726.1">
    <property type="nucleotide sequence ID" value="XM_033521574.1"/>
</dbReference>
<reference evidence="3" key="1">
    <citation type="journal article" date="2020" name="Stud. Mycol.">
        <title>101 Dothideomycetes genomes: a test case for predicting lifestyles and emergence of pathogens.</title>
        <authorList>
            <person name="Haridas S."/>
            <person name="Albert R."/>
            <person name="Binder M."/>
            <person name="Bloem J."/>
            <person name="Labutti K."/>
            <person name="Salamov A."/>
            <person name="Andreopoulos B."/>
            <person name="Baker S."/>
            <person name="Barry K."/>
            <person name="Bills G."/>
            <person name="Bluhm B."/>
            <person name="Cannon C."/>
            <person name="Castanera R."/>
            <person name="Culley D."/>
            <person name="Daum C."/>
            <person name="Ezra D."/>
            <person name="Gonzalez J."/>
            <person name="Henrissat B."/>
            <person name="Kuo A."/>
            <person name="Liang C."/>
            <person name="Lipzen A."/>
            <person name="Lutzoni F."/>
            <person name="Magnuson J."/>
            <person name="Mondo S."/>
            <person name="Nolan M."/>
            <person name="Ohm R."/>
            <person name="Pangilinan J."/>
            <person name="Park H.-J."/>
            <person name="Ramirez L."/>
            <person name="Alfaro M."/>
            <person name="Sun H."/>
            <person name="Tritt A."/>
            <person name="Yoshinaga Y."/>
            <person name="Zwiers L.-H."/>
            <person name="Turgeon B."/>
            <person name="Goodwin S."/>
            <person name="Spatafora J."/>
            <person name="Crous P."/>
            <person name="Grigoriev I."/>
        </authorList>
    </citation>
    <scope>NUCLEOTIDE SEQUENCE</scope>
    <source>
        <strain evidence="3">CBS 175.79</strain>
    </source>
</reference>
<dbReference type="OrthoDB" id="4161186at2759"/>
<name>A0A6A5XRC4_9PLEO</name>
<dbReference type="GeneID" id="54278971"/>
<proteinExistence type="predicted"/>
<dbReference type="Proteomes" id="UP000799778">
    <property type="component" value="Unassembled WGS sequence"/>
</dbReference>
<dbReference type="InterPro" id="IPR046797">
    <property type="entry name" value="PDDEXK_12"/>
</dbReference>
<dbReference type="AlphaFoldDB" id="A0A6A5XRC4"/>
<feature type="region of interest" description="Disordered" evidence="1">
    <location>
        <begin position="1"/>
        <end position="23"/>
    </location>
</feature>
<evidence type="ECO:0000313" key="4">
    <source>
        <dbReference type="Proteomes" id="UP000799778"/>
    </source>
</evidence>
<protein>
    <recommendedName>
        <fullName evidence="2">PD-(D/E)XK nuclease-like domain-containing protein</fullName>
    </recommendedName>
</protein>
<gene>
    <name evidence="3" type="ORF">BU24DRAFT_176843</name>
</gene>
<evidence type="ECO:0000256" key="1">
    <source>
        <dbReference type="SAM" id="MobiDB-lite"/>
    </source>
</evidence>